<evidence type="ECO:0000259" key="5">
    <source>
        <dbReference type="Pfam" id="PF24391"/>
    </source>
</evidence>
<dbReference type="InterPro" id="IPR056471">
    <property type="entry name" value="HD-CE"/>
</dbReference>
<gene>
    <name evidence="6" type="ORF">G9X64_05545</name>
</gene>
<evidence type="ECO:0000256" key="1">
    <source>
        <dbReference type="ARBA" id="ARBA00008239"/>
    </source>
</evidence>
<dbReference type="PRINTS" id="PR00775">
    <property type="entry name" value="HEATSHOCK90"/>
</dbReference>
<proteinExistence type="inferred from homology"/>
<dbReference type="GO" id="GO:0051082">
    <property type="term" value="F:unfolded protein binding"/>
    <property type="evidence" value="ECO:0007669"/>
    <property type="project" value="InterPro"/>
</dbReference>
<dbReference type="Pfam" id="PF13589">
    <property type="entry name" value="HATPase_c_3"/>
    <property type="match status" value="1"/>
</dbReference>
<organism evidence="6 7">
    <name type="scientific">Rhizobium sophorae</name>
    <dbReference type="NCBI Taxonomy" id="1535242"/>
    <lineage>
        <taxon>Bacteria</taxon>
        <taxon>Pseudomonadati</taxon>
        <taxon>Pseudomonadota</taxon>
        <taxon>Alphaproteobacteria</taxon>
        <taxon>Hyphomicrobiales</taxon>
        <taxon>Rhizobiaceae</taxon>
        <taxon>Rhizobium/Agrobacterium group</taxon>
        <taxon>Rhizobium</taxon>
    </lineage>
</organism>
<evidence type="ECO:0000256" key="2">
    <source>
        <dbReference type="ARBA" id="ARBA00022741"/>
    </source>
</evidence>
<dbReference type="GO" id="GO:0140662">
    <property type="term" value="F:ATP-dependent protein folding chaperone"/>
    <property type="evidence" value="ECO:0007669"/>
    <property type="project" value="InterPro"/>
</dbReference>
<dbReference type="InterPro" id="IPR020575">
    <property type="entry name" value="Hsp90_N"/>
</dbReference>
<dbReference type="EMBL" id="JABFCN010000009">
    <property type="protein sequence ID" value="NNU35953.1"/>
    <property type="molecule type" value="Genomic_DNA"/>
</dbReference>
<evidence type="ECO:0000313" key="7">
    <source>
        <dbReference type="Proteomes" id="UP000519972"/>
    </source>
</evidence>
<dbReference type="AlphaFoldDB" id="A0A7Y3WD92"/>
<dbReference type="GO" id="GO:0005524">
    <property type="term" value="F:ATP binding"/>
    <property type="evidence" value="ECO:0007669"/>
    <property type="project" value="UniProtKB-KW"/>
</dbReference>
<keyword evidence="4" id="KW-0143">Chaperone</keyword>
<name>A0A7Y3WD92_9HYPH</name>
<dbReference type="GO" id="GO:0016887">
    <property type="term" value="F:ATP hydrolysis activity"/>
    <property type="evidence" value="ECO:0007669"/>
    <property type="project" value="InterPro"/>
</dbReference>
<dbReference type="Pfam" id="PF24391">
    <property type="entry name" value="HD-CE"/>
    <property type="match status" value="1"/>
</dbReference>
<evidence type="ECO:0000256" key="4">
    <source>
        <dbReference type="ARBA" id="ARBA00023186"/>
    </source>
</evidence>
<dbReference type="PANTHER" id="PTHR11528">
    <property type="entry name" value="HEAT SHOCK PROTEIN 90 FAMILY MEMBER"/>
    <property type="match status" value="1"/>
</dbReference>
<accession>A0A7Y3WD92</accession>
<evidence type="ECO:0000256" key="3">
    <source>
        <dbReference type="ARBA" id="ARBA00022840"/>
    </source>
</evidence>
<feature type="domain" description="HD-CE" evidence="5">
    <location>
        <begin position="55"/>
        <end position="317"/>
    </location>
</feature>
<comment type="caution">
    <text evidence="6">The sequence shown here is derived from an EMBL/GenBank/DDBJ whole genome shotgun (WGS) entry which is preliminary data.</text>
</comment>
<dbReference type="InterPro" id="IPR036890">
    <property type="entry name" value="HATPase_C_sf"/>
</dbReference>
<dbReference type="RefSeq" id="WP_171376094.1">
    <property type="nucleotide sequence ID" value="NZ_JABFCN010000009.1"/>
</dbReference>
<dbReference type="SUPFAM" id="SSF55874">
    <property type="entry name" value="ATPase domain of HSP90 chaperone/DNA topoisomerase II/histidine kinase"/>
    <property type="match status" value="1"/>
</dbReference>
<sequence>MTVSGLDFRQTWLWRQAFLNPRSDSTTDEQEFFRTQYLSIRERAAHLVSRIAVDLPGMTVHDVSHLDALWDTASSVAEGAVNVNPAEAFVLGASILLHDAAMSLAAYPGGLAEVRATVAWKDAVARLALASEEGGGEKFDVENPPNDILQRIVPDVLRRLHAERAEELAEQAWIAADGSQVYLVEDSELRRFYGPTIGQIAHSHWWSVQKLEQEFSEDLGALAHRTLNRVDRVKLACLLRVADALHLDSRRAPRFLRAITNPSGISALHWAFQERLARPHIELDAVVFTTGQPFGREDAEAWWLAYDTLNSVDRELRDVDLLLQGRGREVLKARRVKGAGSPEMLARTVQTRGWRPVDARLQVSDVPRIVENLGGSKLYGNDPTVALRELIQNAADAVQARRKFQKRPADWGLITVGLLSDADKVWLVVEDTGIGMSEQVMTGPLLDFGTSFWRSPQAMEEFPGLMAAGMQAIGRFGIGFFSVFMLGPVVRVYSRRCDKGQETGRLLEFRGGTSARPILSPAPKEPVPIDGGTRVEVLLKIHPYQPGGLLHINSYTKRTMSLATLVGAVAPNLDVAIATLVKEGAEPVARPGDWLEISDFDLVRRLNPTADHSEADTPKADRALMQPIEGDNDQVYGRAFISPSRYSYSPDGGWVTISGLRAGRLHNVEGILLGEAMTAARDAAQPIATKEALAYWASKQAELITAFVKDEERQARSAEVVLECGGELGGLKFLKWGTDWLSTSEFEERLRSSSEIAISFNGEFDYDEDQDEVHPKEFREGFKGSDDVAVVLKHDGGILRAGNNNWPKSITAQPKWSDSNIAEYTRNLIRHAWGDDLQEDDEDRVVGKVHFTDIIRGVTVFRASPQTDDPFP</sequence>
<evidence type="ECO:0000313" key="6">
    <source>
        <dbReference type="EMBL" id="NNU35953.1"/>
    </source>
</evidence>
<protein>
    <submittedName>
        <fullName evidence="6">ATP-binding protein</fullName>
    </submittedName>
</protein>
<dbReference type="Proteomes" id="UP000519972">
    <property type="component" value="Unassembled WGS sequence"/>
</dbReference>
<keyword evidence="2" id="KW-0547">Nucleotide-binding</keyword>
<keyword evidence="7" id="KW-1185">Reference proteome</keyword>
<comment type="similarity">
    <text evidence="1">Belongs to the heat shock protein 90 family.</text>
</comment>
<dbReference type="InterPro" id="IPR001404">
    <property type="entry name" value="Hsp90_fam"/>
</dbReference>
<dbReference type="Gene3D" id="3.30.565.10">
    <property type="entry name" value="Histidine kinase-like ATPase, C-terminal domain"/>
    <property type="match status" value="1"/>
</dbReference>
<reference evidence="6 7" key="1">
    <citation type="submission" date="2020-02" db="EMBL/GenBank/DDBJ databases">
        <authorList>
            <person name="Sun Q."/>
        </authorList>
    </citation>
    <scope>NUCLEOTIDE SEQUENCE [LARGE SCALE GENOMIC DNA]</scope>
    <source>
        <strain evidence="6 7">CCBAU 03386</strain>
    </source>
</reference>
<keyword evidence="3 6" id="KW-0067">ATP-binding</keyword>